<dbReference type="Pfam" id="PF00255">
    <property type="entry name" value="GSHPx"/>
    <property type="match status" value="1"/>
</dbReference>
<dbReference type="PIRSF" id="PIRSF000303">
    <property type="entry name" value="Glutathion_perox"/>
    <property type="match status" value="1"/>
</dbReference>
<dbReference type="InterPro" id="IPR029760">
    <property type="entry name" value="GPX_CS"/>
</dbReference>
<name>A0AAE3CL74_9PROT</name>
<proteinExistence type="inferred from homology"/>
<accession>A0AAE3CL74</accession>
<dbReference type="PROSITE" id="PS51355">
    <property type="entry name" value="GLUTATHIONE_PEROXID_3"/>
    <property type="match status" value="1"/>
</dbReference>
<evidence type="ECO:0000256" key="3">
    <source>
        <dbReference type="ARBA" id="ARBA00023002"/>
    </source>
</evidence>
<dbReference type="Gene3D" id="3.40.30.10">
    <property type="entry name" value="Glutaredoxin"/>
    <property type="match status" value="1"/>
</dbReference>
<dbReference type="EMBL" id="JAAXYO010000199">
    <property type="protein sequence ID" value="MBU2789350.1"/>
    <property type="molecule type" value="Genomic_DNA"/>
</dbReference>
<sequence length="164" mass="18465">MIEKTELYDFCLPLLNGKDCCLRDFAGQVLLIVNTASLCGFTPQYQGLQALYERYRERGFTVLAFPCNQFGHQEPGNADAIGDVCYGRFAVSFPVFAKVDVNGPGAEPLFDYLKTALPGWLGPRIKWNFTKFLIDRSGKPRRRYSPRVSPQKIAPAIEALLQRP</sequence>
<dbReference type="PRINTS" id="PR01011">
    <property type="entry name" value="GLUTPROXDASE"/>
</dbReference>
<dbReference type="CDD" id="cd00340">
    <property type="entry name" value="GSH_Peroxidase"/>
    <property type="match status" value="1"/>
</dbReference>
<dbReference type="PROSITE" id="PS00763">
    <property type="entry name" value="GLUTATHIONE_PEROXID_2"/>
    <property type="match status" value="1"/>
</dbReference>
<evidence type="ECO:0000259" key="6">
    <source>
        <dbReference type="PROSITE" id="PS51352"/>
    </source>
</evidence>
<evidence type="ECO:0000256" key="4">
    <source>
        <dbReference type="PIRSR" id="PIRSR000303-1"/>
    </source>
</evidence>
<dbReference type="SUPFAM" id="SSF52833">
    <property type="entry name" value="Thioredoxin-like"/>
    <property type="match status" value="1"/>
</dbReference>
<comment type="similarity">
    <text evidence="1 5">Belongs to the glutathione peroxidase family.</text>
</comment>
<keyword evidence="3 5" id="KW-0560">Oxidoreductase</keyword>
<dbReference type="InterPro" id="IPR029759">
    <property type="entry name" value="GPX_AS"/>
</dbReference>
<organism evidence="7 8">
    <name type="scientific">Igneacidithiobacillus copahuensis</name>
    <dbReference type="NCBI Taxonomy" id="2724909"/>
    <lineage>
        <taxon>Bacteria</taxon>
        <taxon>Pseudomonadati</taxon>
        <taxon>Pseudomonadota</taxon>
        <taxon>Acidithiobacillia</taxon>
        <taxon>Acidithiobacillales</taxon>
        <taxon>Acidithiobacillaceae</taxon>
        <taxon>Igneacidithiobacillus</taxon>
    </lineage>
</organism>
<dbReference type="GO" id="GO:0004601">
    <property type="term" value="F:peroxidase activity"/>
    <property type="evidence" value="ECO:0007669"/>
    <property type="project" value="UniProtKB-KW"/>
</dbReference>
<evidence type="ECO:0000256" key="1">
    <source>
        <dbReference type="ARBA" id="ARBA00006926"/>
    </source>
</evidence>
<dbReference type="InterPro" id="IPR036249">
    <property type="entry name" value="Thioredoxin-like_sf"/>
</dbReference>
<dbReference type="GO" id="GO:0034599">
    <property type="term" value="P:cellular response to oxidative stress"/>
    <property type="evidence" value="ECO:0007669"/>
    <property type="project" value="TreeGrafter"/>
</dbReference>
<dbReference type="AlphaFoldDB" id="A0AAE3CL74"/>
<dbReference type="PANTHER" id="PTHR11592:SF78">
    <property type="entry name" value="GLUTATHIONE PEROXIDASE"/>
    <property type="match status" value="1"/>
</dbReference>
<evidence type="ECO:0000256" key="5">
    <source>
        <dbReference type="RuleBase" id="RU000499"/>
    </source>
</evidence>
<dbReference type="PROSITE" id="PS00460">
    <property type="entry name" value="GLUTATHIONE_PEROXID_1"/>
    <property type="match status" value="1"/>
</dbReference>
<gene>
    <name evidence="7" type="ORF">HFQ13_14265</name>
</gene>
<comment type="caution">
    <text evidence="7">The sequence shown here is derived from an EMBL/GenBank/DDBJ whole genome shotgun (WGS) entry which is preliminary data.</text>
</comment>
<feature type="domain" description="Thioredoxin" evidence="6">
    <location>
        <begin position="1"/>
        <end position="162"/>
    </location>
</feature>
<feature type="active site" evidence="4">
    <location>
        <position position="39"/>
    </location>
</feature>
<reference evidence="7" key="1">
    <citation type="journal article" date="2021" name="ISME J.">
        <title>Genomic evolution of the class Acidithiobacillia: deep-branching Proteobacteria living in extreme acidic conditions.</title>
        <authorList>
            <person name="Moya-Beltran A."/>
            <person name="Beard S."/>
            <person name="Rojas-Villalobos C."/>
            <person name="Issotta F."/>
            <person name="Gallardo Y."/>
            <person name="Ulloa R."/>
            <person name="Giaveno A."/>
            <person name="Degli Esposti M."/>
            <person name="Johnson D.B."/>
            <person name="Quatrini R."/>
        </authorList>
    </citation>
    <scope>NUCLEOTIDE SEQUENCE</scope>
    <source>
        <strain evidence="7">VAN18-1</strain>
    </source>
</reference>
<evidence type="ECO:0000256" key="2">
    <source>
        <dbReference type="ARBA" id="ARBA00022559"/>
    </source>
</evidence>
<protein>
    <recommendedName>
        <fullName evidence="5">Glutathione peroxidase</fullName>
    </recommendedName>
</protein>
<dbReference type="PANTHER" id="PTHR11592">
    <property type="entry name" value="GLUTATHIONE PEROXIDASE"/>
    <property type="match status" value="1"/>
</dbReference>
<dbReference type="PROSITE" id="PS51352">
    <property type="entry name" value="THIOREDOXIN_2"/>
    <property type="match status" value="1"/>
</dbReference>
<dbReference type="Proteomes" id="UP001197378">
    <property type="component" value="Unassembled WGS sequence"/>
</dbReference>
<keyword evidence="8" id="KW-1185">Reference proteome</keyword>
<evidence type="ECO:0000313" key="8">
    <source>
        <dbReference type="Proteomes" id="UP001197378"/>
    </source>
</evidence>
<dbReference type="InterPro" id="IPR013766">
    <property type="entry name" value="Thioredoxin_domain"/>
</dbReference>
<dbReference type="FunFam" id="3.40.30.10:FF:000010">
    <property type="entry name" value="Glutathione peroxidase"/>
    <property type="match status" value="1"/>
</dbReference>
<keyword evidence="2 5" id="KW-0575">Peroxidase</keyword>
<evidence type="ECO:0000313" key="7">
    <source>
        <dbReference type="EMBL" id="MBU2789350.1"/>
    </source>
</evidence>
<dbReference type="InterPro" id="IPR000889">
    <property type="entry name" value="Glutathione_peroxidase"/>
</dbReference>